<reference evidence="1" key="4">
    <citation type="submission" date="2019-03" db="UniProtKB">
        <authorList>
            <consortium name="EnsemblPlants"/>
        </authorList>
    </citation>
    <scope>IDENTIFICATION</scope>
</reference>
<reference evidence="2" key="1">
    <citation type="journal article" date="2014" name="Science">
        <title>Ancient hybridizations among the ancestral genomes of bread wheat.</title>
        <authorList>
            <consortium name="International Wheat Genome Sequencing Consortium,"/>
            <person name="Marcussen T."/>
            <person name="Sandve S.R."/>
            <person name="Heier L."/>
            <person name="Spannagl M."/>
            <person name="Pfeifer M."/>
            <person name="Jakobsen K.S."/>
            <person name="Wulff B.B."/>
            <person name="Steuernagel B."/>
            <person name="Mayer K.F."/>
            <person name="Olsen O.A."/>
        </authorList>
    </citation>
    <scope>NUCLEOTIDE SEQUENCE [LARGE SCALE GENOMIC DNA]</scope>
    <source>
        <strain evidence="2">cv. AL8/78</strain>
    </source>
</reference>
<reference evidence="1" key="3">
    <citation type="journal article" date="2017" name="Nature">
        <title>Genome sequence of the progenitor of the wheat D genome Aegilops tauschii.</title>
        <authorList>
            <person name="Luo M.C."/>
            <person name="Gu Y.Q."/>
            <person name="Puiu D."/>
            <person name="Wang H."/>
            <person name="Twardziok S.O."/>
            <person name="Deal K.R."/>
            <person name="Huo N."/>
            <person name="Zhu T."/>
            <person name="Wang L."/>
            <person name="Wang Y."/>
            <person name="McGuire P.E."/>
            <person name="Liu S."/>
            <person name="Long H."/>
            <person name="Ramasamy R.K."/>
            <person name="Rodriguez J.C."/>
            <person name="Van S.L."/>
            <person name="Yuan L."/>
            <person name="Wang Z."/>
            <person name="Xia Z."/>
            <person name="Xiao L."/>
            <person name="Anderson O.D."/>
            <person name="Ouyang S."/>
            <person name="Liang Y."/>
            <person name="Zimin A.V."/>
            <person name="Pertea G."/>
            <person name="Qi P."/>
            <person name="Bennetzen J.L."/>
            <person name="Dai X."/>
            <person name="Dawson M.W."/>
            <person name="Muller H.G."/>
            <person name="Kugler K."/>
            <person name="Rivarola-Duarte L."/>
            <person name="Spannagl M."/>
            <person name="Mayer K.F.X."/>
            <person name="Lu F.H."/>
            <person name="Bevan M.W."/>
            <person name="Leroy P."/>
            <person name="Li P."/>
            <person name="You F.M."/>
            <person name="Sun Q."/>
            <person name="Liu Z."/>
            <person name="Lyons E."/>
            <person name="Wicker T."/>
            <person name="Salzberg S.L."/>
            <person name="Devos K.M."/>
            <person name="Dvorak J."/>
        </authorList>
    </citation>
    <scope>NUCLEOTIDE SEQUENCE [LARGE SCALE GENOMIC DNA]</scope>
    <source>
        <strain evidence="1">cv. AL8/78</strain>
    </source>
</reference>
<reference evidence="1" key="5">
    <citation type="journal article" date="2021" name="G3 (Bethesda)">
        <title>Aegilops tauschii genome assembly Aet v5.0 features greater sequence contiguity and improved annotation.</title>
        <authorList>
            <person name="Wang L."/>
            <person name="Zhu T."/>
            <person name="Rodriguez J.C."/>
            <person name="Deal K.R."/>
            <person name="Dubcovsky J."/>
            <person name="McGuire P.E."/>
            <person name="Lux T."/>
            <person name="Spannagl M."/>
            <person name="Mayer K.F.X."/>
            <person name="Baldrich P."/>
            <person name="Meyers B.C."/>
            <person name="Huo N."/>
            <person name="Gu Y.Q."/>
            <person name="Zhou H."/>
            <person name="Devos K.M."/>
            <person name="Bennetzen J.L."/>
            <person name="Unver T."/>
            <person name="Budak H."/>
            <person name="Gulick P.J."/>
            <person name="Galiba G."/>
            <person name="Kalapos B."/>
            <person name="Nelson D.R."/>
            <person name="Li P."/>
            <person name="You F.M."/>
            <person name="Luo M.C."/>
            <person name="Dvorak J."/>
        </authorList>
    </citation>
    <scope>NUCLEOTIDE SEQUENCE [LARGE SCALE GENOMIC DNA]</scope>
    <source>
        <strain evidence="1">cv. AL8/78</strain>
    </source>
</reference>
<organism evidence="1 2">
    <name type="scientific">Aegilops tauschii subsp. strangulata</name>
    <name type="common">Goatgrass</name>
    <dbReference type="NCBI Taxonomy" id="200361"/>
    <lineage>
        <taxon>Eukaryota</taxon>
        <taxon>Viridiplantae</taxon>
        <taxon>Streptophyta</taxon>
        <taxon>Embryophyta</taxon>
        <taxon>Tracheophyta</taxon>
        <taxon>Spermatophyta</taxon>
        <taxon>Magnoliopsida</taxon>
        <taxon>Liliopsida</taxon>
        <taxon>Poales</taxon>
        <taxon>Poaceae</taxon>
        <taxon>BOP clade</taxon>
        <taxon>Pooideae</taxon>
        <taxon>Triticodae</taxon>
        <taxon>Triticeae</taxon>
        <taxon>Triticinae</taxon>
        <taxon>Aegilops</taxon>
    </lineage>
</organism>
<proteinExistence type="predicted"/>
<keyword evidence="2" id="KW-1185">Reference proteome</keyword>
<protein>
    <submittedName>
        <fullName evidence="1">Uncharacterized protein</fullName>
    </submittedName>
</protein>
<name>A0A453M402_AEGTS</name>
<dbReference type="Gramene" id="AET5Gv21032200.6">
    <property type="protein sequence ID" value="AET5Gv21032200.6"/>
    <property type="gene ID" value="AET5Gv21032200"/>
</dbReference>
<dbReference type="AlphaFoldDB" id="A0A453M402"/>
<dbReference type="Proteomes" id="UP000015105">
    <property type="component" value="Chromosome 5D"/>
</dbReference>
<sequence>FTERNHLSAIVRTFRNKKSLSACHTTCSLSDLMCLSRSAEPSASTRHPSFGCEVVLTWIHFSSLSRGSRDGDCCVADVQKMQVSHLIKKVHLGSPISSIEFCPTER</sequence>
<dbReference type="EnsemblPlants" id="AET5Gv21032200.6">
    <property type="protein sequence ID" value="AET5Gv21032200.6"/>
    <property type="gene ID" value="AET5Gv21032200"/>
</dbReference>
<evidence type="ECO:0000313" key="1">
    <source>
        <dbReference type="EnsemblPlants" id="AET5Gv21032200.6"/>
    </source>
</evidence>
<evidence type="ECO:0000313" key="2">
    <source>
        <dbReference type="Proteomes" id="UP000015105"/>
    </source>
</evidence>
<accession>A0A453M402</accession>
<reference evidence="2" key="2">
    <citation type="journal article" date="2017" name="Nat. Plants">
        <title>The Aegilops tauschii genome reveals multiple impacts of transposons.</title>
        <authorList>
            <person name="Zhao G."/>
            <person name="Zou C."/>
            <person name="Li K."/>
            <person name="Wang K."/>
            <person name="Li T."/>
            <person name="Gao L."/>
            <person name="Zhang X."/>
            <person name="Wang H."/>
            <person name="Yang Z."/>
            <person name="Liu X."/>
            <person name="Jiang W."/>
            <person name="Mao L."/>
            <person name="Kong X."/>
            <person name="Jiao Y."/>
            <person name="Jia J."/>
        </authorList>
    </citation>
    <scope>NUCLEOTIDE SEQUENCE [LARGE SCALE GENOMIC DNA]</scope>
    <source>
        <strain evidence="2">cv. AL8/78</strain>
    </source>
</reference>